<dbReference type="GeneID" id="16074498"/>
<dbReference type="AlphaFoldDB" id="F2UA64"/>
<feature type="compositionally biased region" description="Basic and acidic residues" evidence="6">
    <location>
        <begin position="148"/>
        <end position="161"/>
    </location>
</feature>
<dbReference type="EMBL" id="GL832966">
    <property type="protein sequence ID" value="EGD73639.1"/>
    <property type="molecule type" value="Genomic_DNA"/>
</dbReference>
<comment type="subcellular location">
    <subcellularLocation>
        <location evidence="5">Cytoplasm</location>
    </subcellularLocation>
</comment>
<dbReference type="PANTHER" id="PTHR10472:SF5">
    <property type="entry name" value="D-AMINOACYL-TRNA DEACYLASE 1"/>
    <property type="match status" value="1"/>
</dbReference>
<organism evidence="8">
    <name type="scientific">Salpingoeca rosetta (strain ATCC 50818 / BSB-021)</name>
    <dbReference type="NCBI Taxonomy" id="946362"/>
    <lineage>
        <taxon>Eukaryota</taxon>
        <taxon>Choanoflagellata</taxon>
        <taxon>Craspedida</taxon>
        <taxon>Salpingoecidae</taxon>
        <taxon>Salpingoeca</taxon>
    </lineage>
</organism>
<dbReference type="InParanoid" id="F2UA64"/>
<keyword evidence="8" id="KW-1185">Reference proteome</keyword>
<evidence type="ECO:0000256" key="3">
    <source>
        <dbReference type="ARBA" id="ARBA00047676"/>
    </source>
</evidence>
<evidence type="ECO:0000256" key="4">
    <source>
        <dbReference type="ARBA" id="ARBA00048018"/>
    </source>
</evidence>
<dbReference type="OMA" id="VFGADMK"/>
<evidence type="ECO:0000256" key="1">
    <source>
        <dbReference type="ARBA" id="ARBA00009673"/>
    </source>
</evidence>
<dbReference type="CDD" id="cd00563">
    <property type="entry name" value="Dtyr_deacylase"/>
    <property type="match status" value="1"/>
</dbReference>
<dbReference type="Proteomes" id="UP000007799">
    <property type="component" value="Unassembled WGS sequence"/>
</dbReference>
<dbReference type="InterPro" id="IPR023509">
    <property type="entry name" value="DTD-like_sf"/>
</dbReference>
<dbReference type="RefSeq" id="XP_004993920.1">
    <property type="nucleotide sequence ID" value="XM_004993863.1"/>
</dbReference>
<keyword evidence="5" id="KW-0378">Hydrolase</keyword>
<reference evidence="7" key="1">
    <citation type="submission" date="2009-08" db="EMBL/GenBank/DDBJ databases">
        <title>Annotation of Salpingoeca rosetta.</title>
        <authorList>
            <consortium name="The Broad Institute Genome Sequencing Platform"/>
            <person name="Russ C."/>
            <person name="Cuomo C."/>
            <person name="Burger G."/>
            <person name="Gray M.W."/>
            <person name="Holland P.W.H."/>
            <person name="King N."/>
            <person name="Lang F.B.F."/>
            <person name="Roger A.J."/>
            <person name="Ruiz-Trillo I."/>
            <person name="Young S.K."/>
            <person name="Zeng Q."/>
            <person name="Gargeya S."/>
            <person name="Alvarado L."/>
            <person name="Berlin A."/>
            <person name="Chapman S.B."/>
            <person name="Chen Z."/>
            <person name="Freedman E."/>
            <person name="Gellesch M."/>
            <person name="Goldberg J."/>
            <person name="Griggs A."/>
            <person name="Gujja S."/>
            <person name="Heilman E."/>
            <person name="Heiman D."/>
            <person name="Howarth C."/>
            <person name="Mehta T."/>
            <person name="Neiman D."/>
            <person name="Pearson M."/>
            <person name="Roberts A."/>
            <person name="Saif S."/>
            <person name="Shea T."/>
            <person name="Shenoy N."/>
            <person name="Sisk P."/>
            <person name="Stolte C."/>
            <person name="Sykes S."/>
            <person name="White J."/>
            <person name="Yandava C."/>
            <person name="Haas B."/>
            <person name="Nusbaum C."/>
            <person name="Birren B."/>
        </authorList>
    </citation>
    <scope>NUCLEOTIDE SEQUENCE [LARGE SCALE GENOMIC DNA]</scope>
    <source>
        <strain evidence="7">ATCC 50818</strain>
    </source>
</reference>
<gene>
    <name evidence="7" type="ORF">PTSG_05348</name>
</gene>
<evidence type="ECO:0000313" key="7">
    <source>
        <dbReference type="EMBL" id="EGD73639.1"/>
    </source>
</evidence>
<dbReference type="PANTHER" id="PTHR10472">
    <property type="entry name" value="D-TYROSYL-TRNA TYR DEACYLASE"/>
    <property type="match status" value="1"/>
</dbReference>
<keyword evidence="5" id="KW-0963">Cytoplasm</keyword>
<evidence type="ECO:0000313" key="8">
    <source>
        <dbReference type="Proteomes" id="UP000007799"/>
    </source>
</evidence>
<dbReference type="InterPro" id="IPR003732">
    <property type="entry name" value="Daa-tRNA_deacyls_DTD"/>
</dbReference>
<proteinExistence type="inferred from homology"/>
<comment type="catalytic activity">
    <reaction evidence="3">
        <text>glycyl-tRNA(Ala) + H2O = tRNA(Ala) + glycine + H(+)</text>
        <dbReference type="Rhea" id="RHEA:53744"/>
        <dbReference type="Rhea" id="RHEA-COMP:9657"/>
        <dbReference type="Rhea" id="RHEA-COMP:13640"/>
        <dbReference type="ChEBI" id="CHEBI:15377"/>
        <dbReference type="ChEBI" id="CHEBI:15378"/>
        <dbReference type="ChEBI" id="CHEBI:57305"/>
        <dbReference type="ChEBI" id="CHEBI:78442"/>
        <dbReference type="ChEBI" id="CHEBI:78522"/>
        <dbReference type="EC" id="3.1.1.96"/>
    </reaction>
</comment>
<dbReference type="KEGG" id="sre:PTSG_05348"/>
<name>F2UA64_SALR5</name>
<accession>F2UA64</accession>
<evidence type="ECO:0000256" key="5">
    <source>
        <dbReference type="RuleBase" id="RU003470"/>
    </source>
</evidence>
<protein>
    <recommendedName>
        <fullName evidence="2 5">D-aminoacyl-tRNA deacylase</fullName>
        <ecNumber evidence="2 5">3.1.1.96</ecNumber>
    </recommendedName>
</protein>
<dbReference type="GO" id="GO:0000049">
    <property type="term" value="F:tRNA binding"/>
    <property type="evidence" value="ECO:0007669"/>
    <property type="project" value="UniProtKB-KW"/>
</dbReference>
<dbReference type="GO" id="GO:0051500">
    <property type="term" value="F:D-tyrosyl-tRNA(Tyr) deacylase activity"/>
    <property type="evidence" value="ECO:0007669"/>
    <property type="project" value="TreeGrafter"/>
</dbReference>
<dbReference type="GO" id="GO:0005737">
    <property type="term" value="C:cytoplasm"/>
    <property type="evidence" value="ECO:0007669"/>
    <property type="project" value="UniProtKB-SubCell"/>
</dbReference>
<dbReference type="EC" id="3.1.1.96" evidence="2 5"/>
<comment type="similarity">
    <text evidence="1 5">Belongs to the DTD family.</text>
</comment>
<dbReference type="NCBIfam" id="TIGR00256">
    <property type="entry name" value="D-aminoacyl-tRNA deacylase"/>
    <property type="match status" value="1"/>
</dbReference>
<dbReference type="eggNOG" id="KOG3323">
    <property type="taxonomic scope" value="Eukaryota"/>
</dbReference>
<keyword evidence="5" id="KW-0694">RNA-binding</keyword>
<evidence type="ECO:0000256" key="6">
    <source>
        <dbReference type="SAM" id="MobiDB-lite"/>
    </source>
</evidence>
<dbReference type="FunFam" id="3.50.80.10:FF:000001">
    <property type="entry name" value="D-aminoacyl-tRNA deacylase"/>
    <property type="match status" value="1"/>
</dbReference>
<keyword evidence="5" id="KW-0820">tRNA-binding</keyword>
<feature type="region of interest" description="Disordered" evidence="6">
    <location>
        <begin position="145"/>
        <end position="173"/>
    </location>
</feature>
<dbReference type="SUPFAM" id="SSF69500">
    <property type="entry name" value="DTD-like"/>
    <property type="match status" value="1"/>
</dbReference>
<dbReference type="STRING" id="946362.F2UA64"/>
<dbReference type="Pfam" id="PF02580">
    <property type="entry name" value="Tyr_Deacylase"/>
    <property type="match status" value="1"/>
</dbReference>
<dbReference type="OrthoDB" id="275783at2759"/>
<evidence type="ECO:0000256" key="2">
    <source>
        <dbReference type="ARBA" id="ARBA00013056"/>
    </source>
</evidence>
<dbReference type="Gene3D" id="3.50.80.10">
    <property type="entry name" value="D-tyrosyl-tRNA(Tyr) deacylase"/>
    <property type="match status" value="1"/>
</dbReference>
<dbReference type="GO" id="GO:0106026">
    <property type="term" value="F:Gly-tRNA(Ala) deacylase activity"/>
    <property type="evidence" value="ECO:0007669"/>
    <property type="project" value="RHEA"/>
</dbReference>
<sequence>MRAVVQRVVRASVAVGDEVVSQIDRGLCVLVGITHDDTPADIDYIAKKILTLRLFEDENGKMWKKSAQDLDLDVLCVSQFTLYAKCKKAKPDFHMAMPGSASKEFYESFLHKIRSDYREDKVKDGEFGAYMKVDIVNDGPVTIMLDSNQREPVGKPAPKEDADAEASSSSKTK</sequence>
<dbReference type="HAMAP" id="MF_00518">
    <property type="entry name" value="Deacylase_Dtd"/>
    <property type="match status" value="1"/>
</dbReference>
<dbReference type="FunCoup" id="F2UA64">
    <property type="interactions" value="472"/>
</dbReference>
<comment type="catalytic activity">
    <reaction evidence="4">
        <text>a D-aminoacyl-tRNA + H2O = a tRNA + a D-alpha-amino acid + H(+)</text>
        <dbReference type="Rhea" id="RHEA:13953"/>
        <dbReference type="Rhea" id="RHEA-COMP:10123"/>
        <dbReference type="Rhea" id="RHEA-COMP:10124"/>
        <dbReference type="ChEBI" id="CHEBI:15377"/>
        <dbReference type="ChEBI" id="CHEBI:15378"/>
        <dbReference type="ChEBI" id="CHEBI:59871"/>
        <dbReference type="ChEBI" id="CHEBI:78442"/>
        <dbReference type="ChEBI" id="CHEBI:79333"/>
        <dbReference type="EC" id="3.1.1.96"/>
    </reaction>
</comment>